<gene>
    <name evidence="2" type="ORF">LCGC14_2431000</name>
</gene>
<protein>
    <submittedName>
        <fullName evidence="2">Uncharacterized protein</fullName>
    </submittedName>
</protein>
<sequence>MGETNTIRFVMAGAHAGKTIKLGKYQFVDGVYEYTGTPGGSGGAARYLRKSYQAFPEGSIELKIAQERYQELLEETSDGKCDSEESSQPDPTESVSSDVSSSNGWNSEEDPTDDGGSDDAETGDSGFQSEGDGVCEGREEADSEE</sequence>
<proteinExistence type="predicted"/>
<feature type="compositionally biased region" description="Basic and acidic residues" evidence="1">
    <location>
        <begin position="70"/>
        <end position="83"/>
    </location>
</feature>
<name>A0A0F9EFV9_9ZZZZ</name>
<reference evidence="2" key="1">
    <citation type="journal article" date="2015" name="Nature">
        <title>Complex archaea that bridge the gap between prokaryotes and eukaryotes.</title>
        <authorList>
            <person name="Spang A."/>
            <person name="Saw J.H."/>
            <person name="Jorgensen S.L."/>
            <person name="Zaremba-Niedzwiedzka K."/>
            <person name="Martijn J."/>
            <person name="Lind A.E."/>
            <person name="van Eijk R."/>
            <person name="Schleper C."/>
            <person name="Guy L."/>
            <person name="Ettema T.J."/>
        </authorList>
    </citation>
    <scope>NUCLEOTIDE SEQUENCE</scope>
</reference>
<feature type="compositionally biased region" description="Acidic residues" evidence="1">
    <location>
        <begin position="107"/>
        <end position="122"/>
    </location>
</feature>
<evidence type="ECO:0000256" key="1">
    <source>
        <dbReference type="SAM" id="MobiDB-lite"/>
    </source>
</evidence>
<feature type="region of interest" description="Disordered" evidence="1">
    <location>
        <begin position="70"/>
        <end position="145"/>
    </location>
</feature>
<feature type="compositionally biased region" description="Basic and acidic residues" evidence="1">
    <location>
        <begin position="135"/>
        <end position="145"/>
    </location>
</feature>
<dbReference type="AlphaFoldDB" id="A0A0F9EFV9"/>
<dbReference type="EMBL" id="LAZR01037177">
    <property type="protein sequence ID" value="KKL22878.1"/>
    <property type="molecule type" value="Genomic_DNA"/>
</dbReference>
<organism evidence="2">
    <name type="scientific">marine sediment metagenome</name>
    <dbReference type="NCBI Taxonomy" id="412755"/>
    <lineage>
        <taxon>unclassified sequences</taxon>
        <taxon>metagenomes</taxon>
        <taxon>ecological metagenomes</taxon>
    </lineage>
</organism>
<accession>A0A0F9EFV9</accession>
<comment type="caution">
    <text evidence="2">The sequence shown here is derived from an EMBL/GenBank/DDBJ whole genome shotgun (WGS) entry which is preliminary data.</text>
</comment>
<evidence type="ECO:0000313" key="2">
    <source>
        <dbReference type="EMBL" id="KKL22878.1"/>
    </source>
</evidence>